<gene>
    <name evidence="2" type="ORF">DFI_19585</name>
</gene>
<dbReference type="RefSeq" id="WP_027462835.1">
    <property type="nucleotide sequence ID" value="NZ_CP021084.1"/>
</dbReference>
<keyword evidence="2" id="KW-0614">Plasmid</keyword>
<dbReference type="AlphaFoldDB" id="A0A221T3C4"/>
<organism evidence="2 3">
    <name type="scientific">Deinococcus ficus</name>
    <dbReference type="NCBI Taxonomy" id="317577"/>
    <lineage>
        <taxon>Bacteria</taxon>
        <taxon>Thermotogati</taxon>
        <taxon>Deinococcota</taxon>
        <taxon>Deinococci</taxon>
        <taxon>Deinococcales</taxon>
        <taxon>Deinococcaceae</taxon>
        <taxon>Deinococcus</taxon>
    </lineage>
</organism>
<geneLocation type="plasmid" evidence="3">
    <name>pdfi3</name>
</geneLocation>
<dbReference type="Proteomes" id="UP000259030">
    <property type="component" value="Plasmid pDFI3"/>
</dbReference>
<keyword evidence="3" id="KW-1185">Reference proteome</keyword>
<feature type="chain" id="PRO_5011259071" evidence="1">
    <location>
        <begin position="19"/>
        <end position="117"/>
    </location>
</feature>
<keyword evidence="1" id="KW-0732">Signal</keyword>
<dbReference type="KEGG" id="dfc:DFI_19585"/>
<protein>
    <submittedName>
        <fullName evidence="2">Uncharacterized protein</fullName>
    </submittedName>
</protein>
<sequence length="117" mass="12533">MPKLSAILLFLVAGLASAAPALTLPLRETDGWSLEVPVKAGKVLNVDVRRGFTRVERLDRHAAFTFTRTGNTLHVGVRAGTLPGTTSCFKIHTARATAYTLCAAVENSVPAQTFILK</sequence>
<reference evidence="2 3" key="1">
    <citation type="submission" date="2017-05" db="EMBL/GenBank/DDBJ databases">
        <title>The complete genome sequence of Deinococcus ficus isolated from the rhizosphere of the Ficus religiosa L. in Taiwan.</title>
        <authorList>
            <person name="Wu K.-M."/>
            <person name="Liao T.-L."/>
            <person name="Liu Y.-M."/>
            <person name="Young C.-C."/>
            <person name="Tsai S.-F."/>
        </authorList>
    </citation>
    <scope>NUCLEOTIDE SEQUENCE [LARGE SCALE GENOMIC DNA]</scope>
    <source>
        <strain evidence="2 3">CC-FR2-10</strain>
        <plasmid evidence="3">pdfi3</plasmid>
    </source>
</reference>
<evidence type="ECO:0000256" key="1">
    <source>
        <dbReference type="SAM" id="SignalP"/>
    </source>
</evidence>
<feature type="signal peptide" evidence="1">
    <location>
        <begin position="1"/>
        <end position="18"/>
    </location>
</feature>
<evidence type="ECO:0000313" key="2">
    <source>
        <dbReference type="EMBL" id="ASN83402.1"/>
    </source>
</evidence>
<proteinExistence type="predicted"/>
<dbReference type="EMBL" id="CP021084">
    <property type="protein sequence ID" value="ASN83402.1"/>
    <property type="molecule type" value="Genomic_DNA"/>
</dbReference>
<evidence type="ECO:0000313" key="3">
    <source>
        <dbReference type="Proteomes" id="UP000259030"/>
    </source>
</evidence>
<accession>A0A221T3C4</accession>
<name>A0A221T3C4_9DEIO</name>